<organism evidence="2 3">
    <name type="scientific">Pseudomonas duriflava</name>
    <dbReference type="NCBI Taxonomy" id="459528"/>
    <lineage>
        <taxon>Bacteria</taxon>
        <taxon>Pseudomonadati</taxon>
        <taxon>Pseudomonadota</taxon>
        <taxon>Gammaproteobacteria</taxon>
        <taxon>Pseudomonadales</taxon>
        <taxon>Pseudomonadaceae</taxon>
        <taxon>Pseudomonas</taxon>
    </lineage>
</organism>
<evidence type="ECO:0000313" key="2">
    <source>
        <dbReference type="EMBL" id="TWI55727.1"/>
    </source>
</evidence>
<keyword evidence="3" id="KW-1185">Reference proteome</keyword>
<accession>A0A562QG42</accession>
<name>A0A562QG42_9PSED</name>
<keyword evidence="1" id="KW-1133">Transmembrane helix</keyword>
<dbReference type="EMBL" id="VLKY01000004">
    <property type="protein sequence ID" value="TWI55727.1"/>
    <property type="molecule type" value="Genomic_DNA"/>
</dbReference>
<protein>
    <submittedName>
        <fullName evidence="2">Uncharacterized protein</fullName>
    </submittedName>
</protein>
<keyword evidence="1" id="KW-0812">Transmembrane</keyword>
<evidence type="ECO:0000313" key="3">
    <source>
        <dbReference type="Proteomes" id="UP000316905"/>
    </source>
</evidence>
<evidence type="ECO:0000256" key="1">
    <source>
        <dbReference type="SAM" id="Phobius"/>
    </source>
</evidence>
<feature type="transmembrane region" description="Helical" evidence="1">
    <location>
        <begin position="77"/>
        <end position="95"/>
    </location>
</feature>
<sequence length="96" mass="10461">MYSAPDITEESSLLKKLSIGALVLLALGRSTLALPPLCADLMHSQVAEPLSGSLIKYRHPWPIADITNVIVPHTEGFLPFVGYVLFIVSLLSFRVT</sequence>
<dbReference type="AlphaFoldDB" id="A0A562QG42"/>
<dbReference type="Proteomes" id="UP000316905">
    <property type="component" value="Unassembled WGS sequence"/>
</dbReference>
<reference evidence="2 3" key="1">
    <citation type="journal article" date="2015" name="Stand. Genomic Sci.">
        <title>Genomic Encyclopedia of Bacterial and Archaeal Type Strains, Phase III: the genomes of soil and plant-associated and newly described type strains.</title>
        <authorList>
            <person name="Whitman W.B."/>
            <person name="Woyke T."/>
            <person name="Klenk H.P."/>
            <person name="Zhou Y."/>
            <person name="Lilburn T.G."/>
            <person name="Beck B.J."/>
            <person name="De Vos P."/>
            <person name="Vandamme P."/>
            <person name="Eisen J.A."/>
            <person name="Garrity G."/>
            <person name="Hugenholtz P."/>
            <person name="Kyrpides N.C."/>
        </authorList>
    </citation>
    <scope>NUCLEOTIDE SEQUENCE [LARGE SCALE GENOMIC DNA]</scope>
    <source>
        <strain evidence="2 3">CGMCC 1.6858</strain>
    </source>
</reference>
<proteinExistence type="predicted"/>
<gene>
    <name evidence="2" type="ORF">IQ22_01660</name>
</gene>
<comment type="caution">
    <text evidence="2">The sequence shown here is derived from an EMBL/GenBank/DDBJ whole genome shotgun (WGS) entry which is preliminary data.</text>
</comment>
<keyword evidence="1" id="KW-0472">Membrane</keyword>